<evidence type="ECO:0000313" key="10">
    <source>
        <dbReference type="Proteomes" id="UP001302274"/>
    </source>
</evidence>
<evidence type="ECO:0000256" key="1">
    <source>
        <dbReference type="ARBA" id="ARBA00004926"/>
    </source>
</evidence>
<dbReference type="InterPro" id="IPR035482">
    <property type="entry name" value="SIS_PGI_2"/>
</dbReference>
<dbReference type="RefSeq" id="WP_323575146.1">
    <property type="nucleotide sequence ID" value="NZ_JAYGJQ010000001.1"/>
</dbReference>
<name>A0ABU5VSI9_9BACT</name>
<protein>
    <recommendedName>
        <fullName evidence="3 8">Glucose-6-phosphate isomerase</fullName>
        <ecNumber evidence="3 8">5.3.1.9</ecNumber>
    </recommendedName>
</protein>
<dbReference type="Pfam" id="PF00342">
    <property type="entry name" value="PGI"/>
    <property type="match status" value="1"/>
</dbReference>
<keyword evidence="10" id="KW-1185">Reference proteome</keyword>
<sequence length="422" mass="47490">MSLSFKFFPERPNVSNDLAATKIDIFKGIINNARTQFFYTFNRTELETTTKTVYQKFSDRKVFVHVGIGGSSLGPEMMVSALQKNDTKFIFINNIDPEEIHSQMNFLKNVELKDCLFYFVSKSGGTAETLAALAIITQLLEARGVRPSEYKNYFVFATDPVKSELLTLAREWDITTLEVPSDVGGRFTALTPVGFLPALFAGMDLDLFIKGAKDAQADLLSTDGSTNELLAAAEFLYHLKEKKGISQTVFMPYSSKLRSLSFWFTQLWAESLGKKKNRKGEMINVGFTPIVGYGATDQHSQVQLFMEGPNDKAFIIVEVEKFAHDFPLHSVLSSNNLSKLSTFSLSNLMKAEMEGTIKALRENERHIIHVKIAKNDEYHLAQLILFFESLTALMGDYLMIDPFDQPGVEAGKIYAFEFLNQL</sequence>
<proteinExistence type="inferred from homology"/>
<dbReference type="Proteomes" id="UP001302274">
    <property type="component" value="Unassembled WGS sequence"/>
</dbReference>
<dbReference type="InterPro" id="IPR018189">
    <property type="entry name" value="Phosphoglucose_isomerase_CS"/>
</dbReference>
<evidence type="ECO:0000256" key="6">
    <source>
        <dbReference type="ARBA" id="ARBA00023235"/>
    </source>
</evidence>
<comment type="catalytic activity">
    <reaction evidence="7 8">
        <text>alpha-D-glucose 6-phosphate = beta-D-fructose 6-phosphate</text>
        <dbReference type="Rhea" id="RHEA:11816"/>
        <dbReference type="ChEBI" id="CHEBI:57634"/>
        <dbReference type="ChEBI" id="CHEBI:58225"/>
        <dbReference type="EC" id="5.3.1.9"/>
    </reaction>
</comment>
<keyword evidence="6 8" id="KW-0413">Isomerase</keyword>
<dbReference type="PRINTS" id="PR00662">
    <property type="entry name" value="G6PISOMERASE"/>
</dbReference>
<dbReference type="InterPro" id="IPR046348">
    <property type="entry name" value="SIS_dom_sf"/>
</dbReference>
<dbReference type="SUPFAM" id="SSF53697">
    <property type="entry name" value="SIS domain"/>
    <property type="match status" value="1"/>
</dbReference>
<dbReference type="PANTHER" id="PTHR11469">
    <property type="entry name" value="GLUCOSE-6-PHOSPHATE ISOMERASE"/>
    <property type="match status" value="1"/>
</dbReference>
<reference evidence="9 10" key="1">
    <citation type="submission" date="2023-11" db="EMBL/GenBank/DDBJ databases">
        <title>A Novel Polar Bacteriovorax (B. antarcticus) Isolated from the Biocrust in Antarctica.</title>
        <authorList>
            <person name="Mun W."/>
            <person name="Choi S.Y."/>
            <person name="Mitchell R.J."/>
        </authorList>
    </citation>
    <scope>NUCLEOTIDE SEQUENCE [LARGE SCALE GENOMIC DNA]</scope>
    <source>
        <strain evidence="9 10">PP10</strain>
    </source>
</reference>
<comment type="similarity">
    <text evidence="2 8">Belongs to the GPI family.</text>
</comment>
<evidence type="ECO:0000256" key="5">
    <source>
        <dbReference type="ARBA" id="ARBA00023152"/>
    </source>
</evidence>
<keyword evidence="4 8" id="KW-0312">Gluconeogenesis</keyword>
<dbReference type="PANTHER" id="PTHR11469:SF1">
    <property type="entry name" value="GLUCOSE-6-PHOSPHATE ISOMERASE"/>
    <property type="match status" value="1"/>
</dbReference>
<comment type="pathway">
    <text evidence="1 8">Carbohydrate degradation; glycolysis; D-glyceraldehyde 3-phosphate and glycerone phosphate from D-glucose: step 2/4.</text>
</comment>
<evidence type="ECO:0000256" key="3">
    <source>
        <dbReference type="ARBA" id="ARBA00011952"/>
    </source>
</evidence>
<dbReference type="EC" id="5.3.1.9" evidence="3 8"/>
<dbReference type="PROSITE" id="PS00174">
    <property type="entry name" value="P_GLUCOSE_ISOMERASE_2"/>
    <property type="match status" value="1"/>
</dbReference>
<evidence type="ECO:0000256" key="7">
    <source>
        <dbReference type="ARBA" id="ARBA00029321"/>
    </source>
</evidence>
<evidence type="ECO:0000256" key="8">
    <source>
        <dbReference type="RuleBase" id="RU000612"/>
    </source>
</evidence>
<gene>
    <name evidence="9" type="ORF">SHI21_05100</name>
</gene>
<dbReference type="InterPro" id="IPR035476">
    <property type="entry name" value="SIS_PGI_1"/>
</dbReference>
<evidence type="ECO:0000313" key="9">
    <source>
        <dbReference type="EMBL" id="MEA9355562.1"/>
    </source>
</evidence>
<comment type="caution">
    <text evidence="9">The sequence shown here is derived from an EMBL/GenBank/DDBJ whole genome shotgun (WGS) entry which is preliminary data.</text>
</comment>
<dbReference type="CDD" id="cd05016">
    <property type="entry name" value="SIS_PGI_2"/>
    <property type="match status" value="1"/>
</dbReference>
<evidence type="ECO:0000256" key="4">
    <source>
        <dbReference type="ARBA" id="ARBA00022432"/>
    </source>
</evidence>
<dbReference type="CDD" id="cd05015">
    <property type="entry name" value="SIS_PGI_1"/>
    <property type="match status" value="1"/>
</dbReference>
<keyword evidence="5 8" id="KW-0324">Glycolysis</keyword>
<organism evidence="9 10">
    <name type="scientific">Bacteriovorax antarcticus</name>
    <dbReference type="NCBI Taxonomy" id="3088717"/>
    <lineage>
        <taxon>Bacteria</taxon>
        <taxon>Pseudomonadati</taxon>
        <taxon>Bdellovibrionota</taxon>
        <taxon>Bacteriovoracia</taxon>
        <taxon>Bacteriovoracales</taxon>
        <taxon>Bacteriovoracaceae</taxon>
        <taxon>Bacteriovorax</taxon>
    </lineage>
</organism>
<dbReference type="Gene3D" id="3.40.50.10490">
    <property type="entry name" value="Glucose-6-phosphate isomerase like protein, domain 1"/>
    <property type="match status" value="2"/>
</dbReference>
<dbReference type="InterPro" id="IPR001672">
    <property type="entry name" value="G6P_Isomerase"/>
</dbReference>
<dbReference type="EMBL" id="JAYGJQ010000001">
    <property type="protein sequence ID" value="MEA9355562.1"/>
    <property type="molecule type" value="Genomic_DNA"/>
</dbReference>
<dbReference type="PROSITE" id="PS51463">
    <property type="entry name" value="P_GLUCOSE_ISOMERASE_3"/>
    <property type="match status" value="1"/>
</dbReference>
<evidence type="ECO:0000256" key="2">
    <source>
        <dbReference type="ARBA" id="ARBA00006604"/>
    </source>
</evidence>
<dbReference type="PROSITE" id="PS00765">
    <property type="entry name" value="P_GLUCOSE_ISOMERASE_1"/>
    <property type="match status" value="1"/>
</dbReference>
<accession>A0ABU5VSI9</accession>